<dbReference type="Gramene" id="OE9A101279T1">
    <property type="protein sequence ID" value="OE9A101279C1"/>
    <property type="gene ID" value="OE9A101279"/>
</dbReference>
<proteinExistence type="predicted"/>
<name>A0A8S0VMZ0_OLEEU</name>
<organism evidence="2 3">
    <name type="scientific">Olea europaea subsp. europaea</name>
    <dbReference type="NCBI Taxonomy" id="158383"/>
    <lineage>
        <taxon>Eukaryota</taxon>
        <taxon>Viridiplantae</taxon>
        <taxon>Streptophyta</taxon>
        <taxon>Embryophyta</taxon>
        <taxon>Tracheophyta</taxon>
        <taxon>Spermatophyta</taxon>
        <taxon>Magnoliopsida</taxon>
        <taxon>eudicotyledons</taxon>
        <taxon>Gunneridae</taxon>
        <taxon>Pentapetalae</taxon>
        <taxon>asterids</taxon>
        <taxon>lamiids</taxon>
        <taxon>Lamiales</taxon>
        <taxon>Oleaceae</taxon>
        <taxon>Oleeae</taxon>
        <taxon>Olea</taxon>
    </lineage>
</organism>
<dbReference type="AlphaFoldDB" id="A0A8S0VMZ0"/>
<evidence type="ECO:0000256" key="1">
    <source>
        <dbReference type="SAM" id="MobiDB-lite"/>
    </source>
</evidence>
<feature type="compositionally biased region" description="Polar residues" evidence="1">
    <location>
        <begin position="292"/>
        <end position="301"/>
    </location>
</feature>
<feature type="region of interest" description="Disordered" evidence="1">
    <location>
        <begin position="1"/>
        <end position="23"/>
    </location>
</feature>
<feature type="region of interest" description="Disordered" evidence="1">
    <location>
        <begin position="280"/>
        <end position="310"/>
    </location>
</feature>
<dbReference type="Proteomes" id="UP000594638">
    <property type="component" value="Unassembled WGS sequence"/>
</dbReference>
<feature type="compositionally biased region" description="Basic residues" evidence="1">
    <location>
        <begin position="207"/>
        <end position="216"/>
    </location>
</feature>
<feature type="region of interest" description="Disordered" evidence="1">
    <location>
        <begin position="196"/>
        <end position="224"/>
    </location>
</feature>
<gene>
    <name evidence="2" type="ORF">OLEA9_A101279</name>
</gene>
<dbReference type="EMBL" id="CACTIH010009908">
    <property type="protein sequence ID" value="CAA3033162.1"/>
    <property type="molecule type" value="Genomic_DNA"/>
</dbReference>
<evidence type="ECO:0000313" key="2">
    <source>
        <dbReference type="EMBL" id="CAA3033162.1"/>
    </source>
</evidence>
<reference evidence="2 3" key="1">
    <citation type="submission" date="2019-12" db="EMBL/GenBank/DDBJ databases">
        <authorList>
            <person name="Alioto T."/>
            <person name="Alioto T."/>
            <person name="Gomez Garrido J."/>
        </authorList>
    </citation>
    <scope>NUCLEOTIDE SEQUENCE [LARGE SCALE GENOMIC DNA]</scope>
</reference>
<feature type="compositionally biased region" description="Low complexity" evidence="1">
    <location>
        <begin position="197"/>
        <end position="206"/>
    </location>
</feature>
<feature type="region of interest" description="Disordered" evidence="1">
    <location>
        <begin position="124"/>
        <end position="162"/>
    </location>
</feature>
<comment type="caution">
    <text evidence="2">The sequence shown here is derived from an EMBL/GenBank/DDBJ whole genome shotgun (WGS) entry which is preliminary data.</text>
</comment>
<evidence type="ECO:0000313" key="3">
    <source>
        <dbReference type="Proteomes" id="UP000594638"/>
    </source>
</evidence>
<protein>
    <submittedName>
        <fullName evidence="2">Uncharacterized protein</fullName>
    </submittedName>
</protein>
<sequence>MTRELDERPARRRGSSTFSPSHSVVAPLASGPFQSARLAIQAAPARGRVRLVWPPARRWFLCASRARPLAILPAGRWSRQLCAWAGDSSPLWASLLVWAVGFASRRGFELLVVSRRHSPSACRSCLGGGPASERASERATTWPPNGPPTGRVNNGPGQSCQTESLRGANLQATPPAGLARRRDNCVLSLSAGAWQIGARKSQQQQQRGRRRQKGRKAGPELRLGRLAGPIRAPFDLCAAPALGECPPSSAGPRSRGELTLTTRNINWIWLHFGLPDGRSPITQPDSLAEQAQAGQALSGPSGQRAIHGPA</sequence>
<accession>A0A8S0VMZ0</accession>
<keyword evidence="3" id="KW-1185">Reference proteome</keyword>
<feature type="compositionally biased region" description="Polar residues" evidence="1">
    <location>
        <begin position="151"/>
        <end position="162"/>
    </location>
</feature>